<dbReference type="CDD" id="cd17936">
    <property type="entry name" value="EEXXEc_NFX1"/>
    <property type="match status" value="1"/>
</dbReference>
<protein>
    <recommendedName>
        <fullName evidence="11">RZ-type domain-containing protein</fullName>
    </recommendedName>
</protein>
<dbReference type="CDD" id="cd18808">
    <property type="entry name" value="SF1_C_Upf1"/>
    <property type="match status" value="1"/>
</dbReference>
<keyword evidence="2" id="KW-0963">Cytoplasm</keyword>
<feature type="region of interest" description="Disordered" evidence="10">
    <location>
        <begin position="1"/>
        <end position="46"/>
    </location>
</feature>
<evidence type="ECO:0000256" key="9">
    <source>
        <dbReference type="SAM" id="Coils"/>
    </source>
</evidence>
<evidence type="ECO:0000256" key="3">
    <source>
        <dbReference type="ARBA" id="ARBA00022723"/>
    </source>
</evidence>
<keyword evidence="6" id="KW-0378">Hydrolase</keyword>
<gene>
    <name evidence="12" type="ORF">SETTUDRAFT_96932</name>
</gene>
<dbReference type="GO" id="GO:0005737">
    <property type="term" value="C:cytoplasm"/>
    <property type="evidence" value="ECO:0007669"/>
    <property type="project" value="UniProtKB-SubCell"/>
</dbReference>
<accession>R0I939</accession>
<dbReference type="GO" id="GO:0008270">
    <property type="term" value="F:zinc ion binding"/>
    <property type="evidence" value="ECO:0007669"/>
    <property type="project" value="UniProtKB-KW"/>
</dbReference>
<evidence type="ECO:0000256" key="6">
    <source>
        <dbReference type="ARBA" id="ARBA00022806"/>
    </source>
</evidence>
<reference evidence="12 13" key="1">
    <citation type="journal article" date="2012" name="PLoS Pathog.">
        <title>Diverse lifestyles and strategies of plant pathogenesis encoded in the genomes of eighteen Dothideomycetes fungi.</title>
        <authorList>
            <person name="Ohm R.A."/>
            <person name="Feau N."/>
            <person name="Henrissat B."/>
            <person name="Schoch C.L."/>
            <person name="Horwitz B.A."/>
            <person name="Barry K.W."/>
            <person name="Condon B.J."/>
            <person name="Copeland A.C."/>
            <person name="Dhillon B."/>
            <person name="Glaser F."/>
            <person name="Hesse C.N."/>
            <person name="Kosti I."/>
            <person name="LaButti K."/>
            <person name="Lindquist E.A."/>
            <person name="Lucas S."/>
            <person name="Salamov A.A."/>
            <person name="Bradshaw R.E."/>
            <person name="Ciuffetti L."/>
            <person name="Hamelin R.C."/>
            <person name="Kema G.H.J."/>
            <person name="Lawrence C."/>
            <person name="Scott J.A."/>
            <person name="Spatafora J.W."/>
            <person name="Turgeon B.G."/>
            <person name="de Wit P.J.G.M."/>
            <person name="Zhong S."/>
            <person name="Goodwin S.B."/>
            <person name="Grigoriev I.V."/>
        </authorList>
    </citation>
    <scope>NUCLEOTIDE SEQUENCE [LARGE SCALE GENOMIC DNA]</scope>
    <source>
        <strain evidence="13">28A</strain>
    </source>
</reference>
<name>R0I939_EXST2</name>
<dbReference type="SUPFAM" id="SSF52540">
    <property type="entry name" value="P-loop containing nucleoside triphosphate hydrolases"/>
    <property type="match status" value="1"/>
</dbReference>
<keyword evidence="6" id="KW-0067">ATP-binding</keyword>
<keyword evidence="8" id="KW-0391">Immunity</keyword>
<evidence type="ECO:0000256" key="10">
    <source>
        <dbReference type="SAM" id="MobiDB-lite"/>
    </source>
</evidence>
<keyword evidence="6" id="KW-0547">Nucleotide-binding</keyword>
<dbReference type="RefSeq" id="XP_008030358.1">
    <property type="nucleotide sequence ID" value="XM_008032167.1"/>
</dbReference>
<feature type="domain" description="RZ-type" evidence="11">
    <location>
        <begin position="1884"/>
        <end position="1959"/>
    </location>
</feature>
<dbReference type="InterPro" id="IPR041677">
    <property type="entry name" value="DNA2/NAM7_AAA_11"/>
</dbReference>
<evidence type="ECO:0000256" key="4">
    <source>
        <dbReference type="ARBA" id="ARBA00022737"/>
    </source>
</evidence>
<dbReference type="InterPro" id="IPR000967">
    <property type="entry name" value="Znf_NFX1"/>
</dbReference>
<dbReference type="PANTHER" id="PTHR10887:SF445">
    <property type="entry name" value="NFX1-TYPE ZINC FINGER-CONTAINING PROTEIN 1"/>
    <property type="match status" value="1"/>
</dbReference>
<keyword evidence="13" id="KW-1185">Reference proteome</keyword>
<keyword evidence="4" id="KW-0677">Repeat</keyword>
<organism evidence="12 13">
    <name type="scientific">Exserohilum turcicum (strain 28A)</name>
    <name type="common">Northern leaf blight fungus</name>
    <name type="synonym">Setosphaeria turcica</name>
    <dbReference type="NCBI Taxonomy" id="671987"/>
    <lineage>
        <taxon>Eukaryota</taxon>
        <taxon>Fungi</taxon>
        <taxon>Dikarya</taxon>
        <taxon>Ascomycota</taxon>
        <taxon>Pezizomycotina</taxon>
        <taxon>Dothideomycetes</taxon>
        <taxon>Pleosporomycetidae</taxon>
        <taxon>Pleosporales</taxon>
        <taxon>Pleosporineae</taxon>
        <taxon>Pleosporaceae</taxon>
        <taxon>Exserohilum</taxon>
    </lineage>
</organism>
<dbReference type="GO" id="GO:0002376">
    <property type="term" value="P:immune system process"/>
    <property type="evidence" value="ECO:0007669"/>
    <property type="project" value="UniProtKB-KW"/>
</dbReference>
<evidence type="ECO:0000256" key="8">
    <source>
        <dbReference type="ARBA" id="ARBA00022859"/>
    </source>
</evidence>
<sequence length="1959" mass="220263">MFGNGRRGGNGQGGDRDRGRGRGRGHDRGRGRGRGRGDGDKEYAREAALTRIEETEEQCQARRTYGSWRRLLGEPENDPNTMRRFWKGALDILESGDRDRLQQLPQDLNDENEAGHRHILALLNTKVNGIDYETFISNARNFLLTITHSSLLRCLAVDTHVGLIYNLFGGVGGKRAVAFLRRLIQALLAAQTAGMAWLSTEYFRQTLLAMSIAVFELLRRESRARFNDEIPTLVDSIQAATDTVKGVVSNTPALIQNRLKDIRALITRAQSLIADKTLDDSSTADDEGNTSFYPRDLIVPSNRFDNDKKDIVEIVLFPTRDEIMSDAKEFLPYTDRDQPHFLEDPVQRHIDTFFRLLRHDIFGELKGALAGIMHAITQNPTAPLQPRLYLGDVRANYYANARLCFVTLESRKGLQAQIEFTQPGEVRKKKATEREQWWADSRRFDEGALLSFIWIDGVVAQHVFLTVSSKTTDPKKAYGLTNSDQMAYITTSLVTQDRATVKNLMRANTGAARGLLLEFPKVMPATFAPVLECLKAMQRLNRLPFQQWIVPPKHDGPPGARKMHHIPPPLYARTAGFKFSLLPIVTEENKIQPFLIEPTHSCDDEVLLAKVESKTQLDRGQCRALVAALTREYAFIQGPPGTGKSYVGLQIMKVLLAVDKNANLGPMLIVCYTNHALDQFLEHLLDISVKKLIRVGGMSKSKRLENHNLRGVSESEKNTKAERYMAALCYKELNNKQKEAKSLFAELHALQKNLDWQHIKSHIYEGYPTVYRQFRSVDDEGFQLAGRHPFDIWSTDNEIPRTPIPARVMQQIIQKANTDVHSLSTQERGALVTHWIREAQSNRICELYEIVNDVAKIQRQLDNIHEEVNRRVLEEAQVIGVTTSGLAKRISVLQQVRCKVIICEEAGEVMESHMICALLPDVEHVIQIGDHEQLRPSVNNFQDLSLESERGKLHQLDRSQFERLSVGEPGRPLMPVAQLNVQRRMRPQISSLIRETIYSKLQDHTSTTKLPDVIGMRQNVFWLDHTKFEAESDTNAQITKSKSNLWEVEMVHALVRHIIRQGIYKSDEIAVLTPYTGQLQKLRAAMRSDFEICLSDRDKEALENDGFAIDDGVTQAREASGHQGKPLEKKQLSELLRIATVDNFQGEEAKIIIVSLVRSNGKQKVGFLKTTNRINVLLSRAQHGMYLIGNTETYTSVEMWQKVIDMLRAAGCVGKSLALSCPRHPATPIQVQEPNDFQKYSPEGGCMEACTDRLECGHRCGARCHSEAMHVVFRCEQPCQRQHQPCGHPCQKATCGELCGKCMVLLDNVQLPCGHSKHSVACHRTQNIGSISCDVKVTKRVPGCEHDVVVKCSLAISSQGYSCPTPCAVALSCGHPCPRTCGQCNTKDSHGQPVVKHFACQKICGRKHGTCSHNCNSPCHDGTACGLCQNPCEVRCKHTKCPHKCHETCAPCTEQCVWSCEHQGACEMPCSAPCSRLPCDERCTKVLPCGHQCPSICGEECPTEYCQQCGMKPEEQTDMIMMSCYADVDLNESPIVVLSCGHFFTTETLDGLVSLKEVYELDTKTGRFTGLIDNAELSATIPQCPNCREPIKQYVTQRYNRLINRAVIDEMSKRFIVSGQQELQMLEDRLEAMRDKLEESRKTVVPASRILARGNVAHELTMQRLNDRIKERYVEAIKLMNAVKSFRRRVNVQHQPAYKLHQATMHSIANSTSLDTKFAKLAIGSSSQSLERDRDQRVTLGGALLETKVQCLILEDNFEIARAVSLLKIDRATPLSFSGGSPMSKTERFLKDCKKLITECRSECLPKLAVEAILYYARIAQLFGESRVAKNTDRTKAMDYRKDAQELLAEAKFLCKHSFRGRDTLLQAIDSTLKMLRSEFYEEVSKEELDTIKKAMVSGPRGIATHSGHWYNCINRHPFAIGECGMPMELARCPECGETVGGQHHTAVAGVSRASEMEN</sequence>
<dbReference type="SMART" id="SM00438">
    <property type="entry name" value="ZnF_NFX"/>
    <property type="match status" value="4"/>
</dbReference>
<dbReference type="STRING" id="671987.R0I939"/>
<dbReference type="InterPro" id="IPR047187">
    <property type="entry name" value="SF1_C_Upf1"/>
</dbReference>
<dbReference type="OrthoDB" id="2423195at2759"/>
<dbReference type="InterPro" id="IPR046439">
    <property type="entry name" value="ZF_RZ_dom"/>
</dbReference>
<proteinExistence type="predicted"/>
<dbReference type="CDD" id="cd06008">
    <property type="entry name" value="NF-X1-zinc-finger"/>
    <property type="match status" value="1"/>
</dbReference>
<dbReference type="InterPro" id="IPR045055">
    <property type="entry name" value="DNA2/NAM7-like"/>
</dbReference>
<evidence type="ECO:0000256" key="7">
    <source>
        <dbReference type="ARBA" id="ARBA00022833"/>
    </source>
</evidence>
<keyword evidence="9" id="KW-0175">Coiled coil</keyword>
<dbReference type="FunFam" id="3.40.50.300:FF:001660">
    <property type="entry name" value="NF-X1 finger and helicase protein, putative"/>
    <property type="match status" value="1"/>
</dbReference>
<comment type="subcellular location">
    <subcellularLocation>
        <location evidence="1">Cytoplasm</location>
    </subcellularLocation>
</comment>
<dbReference type="Pfam" id="PF20173">
    <property type="entry name" value="ZnF_RZ-type"/>
    <property type="match status" value="1"/>
</dbReference>
<evidence type="ECO:0000259" key="11">
    <source>
        <dbReference type="PROSITE" id="PS51981"/>
    </source>
</evidence>
<feature type="coiled-coil region" evidence="9">
    <location>
        <begin position="1616"/>
        <end position="1643"/>
    </location>
</feature>
<dbReference type="EMBL" id="KB908855">
    <property type="protein sequence ID" value="EOA82015.1"/>
    <property type="molecule type" value="Genomic_DNA"/>
</dbReference>
<evidence type="ECO:0000256" key="5">
    <source>
        <dbReference type="ARBA" id="ARBA00022771"/>
    </source>
</evidence>
<dbReference type="PANTHER" id="PTHR10887">
    <property type="entry name" value="DNA2/NAM7 HELICASE FAMILY"/>
    <property type="match status" value="1"/>
</dbReference>
<evidence type="ECO:0000256" key="2">
    <source>
        <dbReference type="ARBA" id="ARBA00022490"/>
    </source>
</evidence>
<keyword evidence="7" id="KW-0862">Zinc</keyword>
<dbReference type="GO" id="GO:0004386">
    <property type="term" value="F:helicase activity"/>
    <property type="evidence" value="ECO:0007669"/>
    <property type="project" value="InterPro"/>
</dbReference>
<keyword evidence="5" id="KW-0863">Zinc-finger</keyword>
<dbReference type="HOGENOM" id="CLU_001490_1_1_1"/>
<dbReference type="Pfam" id="PF13086">
    <property type="entry name" value="AAA_11"/>
    <property type="match status" value="1"/>
</dbReference>
<evidence type="ECO:0000256" key="1">
    <source>
        <dbReference type="ARBA" id="ARBA00004496"/>
    </source>
</evidence>
<feature type="compositionally biased region" description="Basic and acidic residues" evidence="10">
    <location>
        <begin position="14"/>
        <end position="45"/>
    </location>
</feature>
<evidence type="ECO:0000313" key="13">
    <source>
        <dbReference type="Proteomes" id="UP000016935"/>
    </source>
</evidence>
<keyword evidence="3" id="KW-0479">Metal-binding</keyword>
<dbReference type="Proteomes" id="UP000016935">
    <property type="component" value="Unassembled WGS sequence"/>
</dbReference>
<dbReference type="GeneID" id="19406274"/>
<dbReference type="Pfam" id="PF13087">
    <property type="entry name" value="AAA_12"/>
    <property type="match status" value="1"/>
</dbReference>
<reference evidence="12 13" key="2">
    <citation type="journal article" date="2013" name="PLoS Genet.">
        <title>Comparative genome structure, secondary metabolite, and effector coding capacity across Cochliobolus pathogens.</title>
        <authorList>
            <person name="Condon B.J."/>
            <person name="Leng Y."/>
            <person name="Wu D."/>
            <person name="Bushley K.E."/>
            <person name="Ohm R.A."/>
            <person name="Otillar R."/>
            <person name="Martin J."/>
            <person name="Schackwitz W."/>
            <person name="Grimwood J."/>
            <person name="MohdZainudin N."/>
            <person name="Xue C."/>
            <person name="Wang R."/>
            <person name="Manning V.A."/>
            <person name="Dhillon B."/>
            <person name="Tu Z.J."/>
            <person name="Steffenson B.J."/>
            <person name="Salamov A."/>
            <person name="Sun H."/>
            <person name="Lowry S."/>
            <person name="LaButti K."/>
            <person name="Han J."/>
            <person name="Copeland A."/>
            <person name="Lindquist E."/>
            <person name="Barry K."/>
            <person name="Schmutz J."/>
            <person name="Baker S.E."/>
            <person name="Ciuffetti L.M."/>
            <person name="Grigoriev I.V."/>
            <person name="Zhong S."/>
            <person name="Turgeon B.G."/>
        </authorList>
    </citation>
    <scope>NUCLEOTIDE SEQUENCE [LARGE SCALE GENOMIC DNA]</scope>
    <source>
        <strain evidence="13">28A</strain>
    </source>
</reference>
<dbReference type="InterPro" id="IPR041679">
    <property type="entry name" value="DNA2/NAM7-like_C"/>
</dbReference>
<dbReference type="InterPro" id="IPR027417">
    <property type="entry name" value="P-loop_NTPase"/>
</dbReference>
<dbReference type="GO" id="GO:0031048">
    <property type="term" value="P:regulatory ncRNA-mediated heterochromatin formation"/>
    <property type="evidence" value="ECO:0007669"/>
    <property type="project" value="TreeGrafter"/>
</dbReference>
<evidence type="ECO:0000313" key="12">
    <source>
        <dbReference type="EMBL" id="EOA82015.1"/>
    </source>
</evidence>
<keyword evidence="6" id="KW-0347">Helicase</keyword>
<dbReference type="eggNOG" id="KOG1807">
    <property type="taxonomic scope" value="Eukaryota"/>
</dbReference>
<dbReference type="PROSITE" id="PS51981">
    <property type="entry name" value="ZF_RZ"/>
    <property type="match status" value="1"/>
</dbReference>
<dbReference type="Gene3D" id="3.40.50.300">
    <property type="entry name" value="P-loop containing nucleotide triphosphate hydrolases"/>
    <property type="match status" value="2"/>
</dbReference>
<dbReference type="GO" id="GO:0031380">
    <property type="term" value="C:nuclear RNA-directed RNA polymerase complex"/>
    <property type="evidence" value="ECO:0007669"/>
    <property type="project" value="TreeGrafter"/>
</dbReference>
<feature type="compositionally biased region" description="Gly residues" evidence="10">
    <location>
        <begin position="1"/>
        <end position="13"/>
    </location>
</feature>